<sequence length="472" mass="51305">MRGRESRGTRGVGAMFAAASSSSYHPAEDQQAAAGAAGTGTWPNAVVFDQHHQMMPASSYGQQQLIIPRPLLPTLSTPEMPAHLGQLFQSWVSSSGFLAMDAWHVDPQTHECRYLRECHIEARPELVPWMVESCGFVFNRGEGMPGRVTATCQTEYSPHLPYSHQNGRPFLRYKMACKLGITSALGIPLVDRSAKVRFVVAFYGGPNAASAQSDVSSVVRAVQSHPQLGDWLAVAADHCPNRSRKRLPVARESHGSVDSDDDSGPKRRRGGGGDTRPAASGKCPHKGDECCDCSQCLRIRRNREYSRREQRRRREALEAVGPLRAALHAVEEKLEAKDAELRQKSQEIAMLHQFLGRLQQQHQPQPQPAAATNTQIGQDFLTPSPIVESLLSDTQFYATPSPAPSPAAPPPADLFNDGSKIVDVTDLDLDTTERRWSVSPGLSQDCVSSSSSDLAPPLMLPGLLAGAGHLGT</sequence>
<keyword evidence="3" id="KW-1185">Reference proteome</keyword>
<feature type="compositionally biased region" description="Pro residues" evidence="1">
    <location>
        <begin position="401"/>
        <end position="412"/>
    </location>
</feature>
<organism evidence="2 3">
    <name type="scientific">Vitrella brassicaformis (strain CCMP3155)</name>
    <dbReference type="NCBI Taxonomy" id="1169540"/>
    <lineage>
        <taxon>Eukaryota</taxon>
        <taxon>Sar</taxon>
        <taxon>Alveolata</taxon>
        <taxon>Colpodellida</taxon>
        <taxon>Vitrellaceae</taxon>
        <taxon>Vitrella</taxon>
    </lineage>
</organism>
<reference evidence="2 3" key="1">
    <citation type="submission" date="2014-11" db="EMBL/GenBank/DDBJ databases">
        <authorList>
            <person name="Zhu J."/>
            <person name="Qi W."/>
            <person name="Song R."/>
        </authorList>
    </citation>
    <scope>NUCLEOTIDE SEQUENCE [LARGE SCALE GENOMIC DNA]</scope>
</reference>
<evidence type="ECO:0000313" key="3">
    <source>
        <dbReference type="Proteomes" id="UP000041254"/>
    </source>
</evidence>
<evidence type="ECO:0000256" key="1">
    <source>
        <dbReference type="SAM" id="MobiDB-lite"/>
    </source>
</evidence>
<name>A0A0G4GIN2_VITBC</name>
<dbReference type="VEuPathDB" id="CryptoDB:Vbra_17913"/>
<feature type="region of interest" description="Disordered" evidence="1">
    <location>
        <begin position="245"/>
        <end position="287"/>
    </location>
</feature>
<dbReference type="InParanoid" id="A0A0G4GIN2"/>
<proteinExistence type="predicted"/>
<dbReference type="EMBL" id="CDMY01000677">
    <property type="protein sequence ID" value="CEM29697.1"/>
    <property type="molecule type" value="Genomic_DNA"/>
</dbReference>
<dbReference type="AlphaFoldDB" id="A0A0G4GIN2"/>
<evidence type="ECO:0000313" key="2">
    <source>
        <dbReference type="EMBL" id="CEM29697.1"/>
    </source>
</evidence>
<protein>
    <submittedName>
        <fullName evidence="2">Uncharacterized protein</fullName>
    </submittedName>
</protein>
<dbReference type="OrthoDB" id="47272at2759"/>
<feature type="region of interest" description="Disordered" evidence="1">
    <location>
        <begin position="397"/>
        <end position="416"/>
    </location>
</feature>
<dbReference type="Proteomes" id="UP000041254">
    <property type="component" value="Unassembled WGS sequence"/>
</dbReference>
<gene>
    <name evidence="2" type="ORF">Vbra_17913</name>
</gene>
<accession>A0A0G4GIN2</accession>